<evidence type="ECO:0000313" key="2">
    <source>
        <dbReference type="Proteomes" id="UP001165378"/>
    </source>
</evidence>
<dbReference type="RefSeq" id="WP_235051161.1">
    <property type="nucleotide sequence ID" value="NZ_JAKFHA010000003.1"/>
</dbReference>
<reference evidence="1" key="1">
    <citation type="submission" date="2022-01" db="EMBL/GenBank/DDBJ databases">
        <title>Genome-Based Taxonomic Classification of the Phylum Actinobacteria.</title>
        <authorList>
            <person name="Gao Y."/>
        </authorList>
    </citation>
    <scope>NUCLEOTIDE SEQUENCE</scope>
    <source>
        <strain evidence="1">KLBMP 8922</strain>
    </source>
</reference>
<comment type="caution">
    <text evidence="1">The sequence shown here is derived from an EMBL/GenBank/DDBJ whole genome shotgun (WGS) entry which is preliminary data.</text>
</comment>
<name>A0AA41PYW7_9ACTN</name>
<dbReference type="Proteomes" id="UP001165378">
    <property type="component" value="Unassembled WGS sequence"/>
</dbReference>
<protein>
    <submittedName>
        <fullName evidence="1">Uncharacterized protein</fullName>
    </submittedName>
</protein>
<dbReference type="AlphaFoldDB" id="A0AA41PYW7"/>
<organism evidence="1 2">
    <name type="scientific">Yinghuangia soli</name>
    <dbReference type="NCBI Taxonomy" id="2908204"/>
    <lineage>
        <taxon>Bacteria</taxon>
        <taxon>Bacillati</taxon>
        <taxon>Actinomycetota</taxon>
        <taxon>Actinomycetes</taxon>
        <taxon>Kitasatosporales</taxon>
        <taxon>Streptomycetaceae</taxon>
        <taxon>Yinghuangia</taxon>
    </lineage>
</organism>
<evidence type="ECO:0000313" key="1">
    <source>
        <dbReference type="EMBL" id="MCF2527007.1"/>
    </source>
</evidence>
<proteinExistence type="predicted"/>
<accession>A0AA41PYW7</accession>
<keyword evidence="2" id="KW-1185">Reference proteome</keyword>
<gene>
    <name evidence="1" type="ORF">LZ495_07225</name>
</gene>
<dbReference type="EMBL" id="JAKFHA010000003">
    <property type="protein sequence ID" value="MCF2527007.1"/>
    <property type="molecule type" value="Genomic_DNA"/>
</dbReference>
<sequence length="224" mass="23704">MVVAVLLVATACVRTSSGPSEDSGYSVLSGTPILPVRTAEDLVSYGDHVLVVTVTAEREIPPSTEELRRGEGMILREVTLRVDETLWSRSGMTAPTSITSTASGWLMHDNKRRPFVSSGSPRLEPGHTYTVAMYRPHERGNAADDWVAFLMLAYDDGRIGNGEQAGGKPPITGALAASEGQPGSALATLLAATPPDPVSTKYLDLDGAARFRATAAEKPPSGVR</sequence>